<accession>A0A550CE28</accession>
<evidence type="ECO:0000313" key="2">
    <source>
        <dbReference type="EMBL" id="TRM63062.1"/>
    </source>
</evidence>
<evidence type="ECO:0000256" key="1">
    <source>
        <dbReference type="SAM" id="MobiDB-lite"/>
    </source>
</evidence>
<reference evidence="2 3" key="1">
    <citation type="journal article" date="2019" name="New Phytol.">
        <title>Comparative genomics reveals unique wood-decay strategies and fruiting body development in the Schizophyllaceae.</title>
        <authorList>
            <person name="Almasi E."/>
            <person name="Sahu N."/>
            <person name="Krizsan K."/>
            <person name="Balint B."/>
            <person name="Kovacs G.M."/>
            <person name="Kiss B."/>
            <person name="Cseklye J."/>
            <person name="Drula E."/>
            <person name="Henrissat B."/>
            <person name="Nagy I."/>
            <person name="Chovatia M."/>
            <person name="Adam C."/>
            <person name="LaButti K."/>
            <person name="Lipzen A."/>
            <person name="Riley R."/>
            <person name="Grigoriev I.V."/>
            <person name="Nagy L.G."/>
        </authorList>
    </citation>
    <scope>NUCLEOTIDE SEQUENCE [LARGE SCALE GENOMIC DNA]</scope>
    <source>
        <strain evidence="2 3">NL-1724</strain>
    </source>
</reference>
<sequence>MASIQQAFNAFFPSHHSSAVFLALPLCPRSLSPATHVDLISAYFQLPSDTQFVNTSLSLLHSRTSTLQTPSLSVFGRGPFTCLLPPRPTPVDVPRPSLNARRPRRTSPNPTTDAGDSSRNADGAIDGDLEGPLAWVVIATASSCDDECIDSPTDLSTGASRTVALDLSTSVMPARAGCVSGSTRSSRRPRSLALRVTRSSTIPLTAVIGLCVCGRPCRTFSPGECHSRHPVYHRSRSSLDSLNMPPGPKPPTTNIPSVAHTRIHNFTASSESGPLR</sequence>
<evidence type="ECO:0000313" key="3">
    <source>
        <dbReference type="Proteomes" id="UP000320762"/>
    </source>
</evidence>
<gene>
    <name evidence="2" type="ORF">BD626DRAFT_569124</name>
</gene>
<proteinExistence type="predicted"/>
<feature type="region of interest" description="Disordered" evidence="1">
    <location>
        <begin position="85"/>
        <end position="124"/>
    </location>
</feature>
<feature type="region of interest" description="Disordered" evidence="1">
    <location>
        <begin position="236"/>
        <end position="257"/>
    </location>
</feature>
<keyword evidence="3" id="KW-1185">Reference proteome</keyword>
<protein>
    <submittedName>
        <fullName evidence="2">Uncharacterized protein</fullName>
    </submittedName>
</protein>
<comment type="caution">
    <text evidence="2">The sequence shown here is derived from an EMBL/GenBank/DDBJ whole genome shotgun (WGS) entry which is preliminary data.</text>
</comment>
<dbReference type="EMBL" id="VDMD01000010">
    <property type="protein sequence ID" value="TRM63062.1"/>
    <property type="molecule type" value="Genomic_DNA"/>
</dbReference>
<name>A0A550CE28_9AGAR</name>
<organism evidence="2 3">
    <name type="scientific">Schizophyllum amplum</name>
    <dbReference type="NCBI Taxonomy" id="97359"/>
    <lineage>
        <taxon>Eukaryota</taxon>
        <taxon>Fungi</taxon>
        <taxon>Dikarya</taxon>
        <taxon>Basidiomycota</taxon>
        <taxon>Agaricomycotina</taxon>
        <taxon>Agaricomycetes</taxon>
        <taxon>Agaricomycetidae</taxon>
        <taxon>Agaricales</taxon>
        <taxon>Schizophyllaceae</taxon>
        <taxon>Schizophyllum</taxon>
    </lineage>
</organism>
<dbReference type="Proteomes" id="UP000320762">
    <property type="component" value="Unassembled WGS sequence"/>
</dbReference>
<dbReference type="AlphaFoldDB" id="A0A550CE28"/>